<feature type="binding site" evidence="6">
    <location>
        <position position="129"/>
    </location>
    <ligand>
        <name>S-adenosyl-L-methionine</name>
        <dbReference type="ChEBI" id="CHEBI:59789"/>
    </ligand>
</feature>
<proteinExistence type="inferred from homology"/>
<reference evidence="10" key="1">
    <citation type="journal article" date="2020" name="Stud. Mycol.">
        <title>101 Dothideomycetes genomes: a test case for predicting lifestyles and emergence of pathogens.</title>
        <authorList>
            <person name="Haridas S."/>
            <person name="Albert R."/>
            <person name="Binder M."/>
            <person name="Bloem J."/>
            <person name="Labutti K."/>
            <person name="Salamov A."/>
            <person name="Andreopoulos B."/>
            <person name="Baker S."/>
            <person name="Barry K."/>
            <person name="Bills G."/>
            <person name="Bluhm B."/>
            <person name="Cannon C."/>
            <person name="Castanera R."/>
            <person name="Culley D."/>
            <person name="Daum C."/>
            <person name="Ezra D."/>
            <person name="Gonzalez J."/>
            <person name="Henrissat B."/>
            <person name="Kuo A."/>
            <person name="Liang C."/>
            <person name="Lipzen A."/>
            <person name="Lutzoni F."/>
            <person name="Magnuson J."/>
            <person name="Mondo S."/>
            <person name="Nolan M."/>
            <person name="Ohm R."/>
            <person name="Pangilinan J."/>
            <person name="Park H.-J."/>
            <person name="Ramirez L."/>
            <person name="Alfaro M."/>
            <person name="Sun H."/>
            <person name="Tritt A."/>
            <person name="Yoshinaga Y."/>
            <person name="Zwiers L.-H."/>
            <person name="Turgeon B."/>
            <person name="Goodwin S."/>
            <person name="Spatafora J."/>
            <person name="Crous P."/>
            <person name="Grigoriev I."/>
        </authorList>
    </citation>
    <scope>NUCLEOTIDE SEQUENCE</scope>
    <source>
        <strain evidence="10">CBS 121167</strain>
    </source>
</reference>
<dbReference type="GO" id="GO:1904047">
    <property type="term" value="F:S-adenosyl-L-methionine binding"/>
    <property type="evidence" value="ECO:0007669"/>
    <property type="project" value="UniProtKB-UniRule"/>
</dbReference>
<feature type="region of interest" description="Disordered" evidence="7">
    <location>
        <begin position="215"/>
        <end position="374"/>
    </location>
</feature>
<evidence type="ECO:0000259" key="9">
    <source>
        <dbReference type="Pfam" id="PF04068"/>
    </source>
</evidence>
<dbReference type="Proteomes" id="UP000799438">
    <property type="component" value="Unassembled WGS sequence"/>
</dbReference>
<dbReference type="GO" id="GO:0030490">
    <property type="term" value="P:maturation of SSU-rRNA"/>
    <property type="evidence" value="ECO:0007669"/>
    <property type="project" value="TreeGrafter"/>
</dbReference>
<comment type="catalytic activity">
    <reaction evidence="6">
        <text>N(1)-methylpseudouridine(1191) in yeast 18S rRNA + S-adenosyl-L-methionine = N(1)-methyl-N(3)-[(3S)-3-amino-3-carboxypropyl]pseudouridine(1191) in yeast 18S rRNA + S-methyl-5'-thioadenosine + H(+)</text>
        <dbReference type="Rhea" id="RHEA:63300"/>
        <dbReference type="Rhea" id="RHEA-COMP:13852"/>
        <dbReference type="Rhea" id="RHEA-COMP:16309"/>
        <dbReference type="ChEBI" id="CHEBI:15378"/>
        <dbReference type="ChEBI" id="CHEBI:17509"/>
        <dbReference type="ChEBI" id="CHEBI:59789"/>
        <dbReference type="ChEBI" id="CHEBI:74890"/>
        <dbReference type="ChEBI" id="CHEBI:146234"/>
    </reaction>
</comment>
<dbReference type="OrthoDB" id="10262062at2759"/>
<dbReference type="PANTHER" id="PTHR20426:SF0">
    <property type="entry name" value="18S RRNA AMINOCARBOXYPROPYLTRANSFERASE"/>
    <property type="match status" value="1"/>
</dbReference>
<dbReference type="EC" id="2.5.1.157" evidence="6"/>
<feature type="compositionally biased region" description="Acidic residues" evidence="7">
    <location>
        <begin position="264"/>
        <end position="276"/>
    </location>
</feature>
<evidence type="ECO:0000313" key="11">
    <source>
        <dbReference type="Proteomes" id="UP000799438"/>
    </source>
</evidence>
<feature type="binding site" evidence="6">
    <location>
        <position position="58"/>
    </location>
    <ligand>
        <name>S-adenosyl-L-methionine</name>
        <dbReference type="ChEBI" id="CHEBI:59789"/>
    </ligand>
</feature>
<feature type="binding site" evidence="6">
    <location>
        <position position="106"/>
    </location>
    <ligand>
        <name>S-adenosyl-L-methionine</name>
        <dbReference type="ChEBI" id="CHEBI:59789"/>
    </ligand>
</feature>
<feature type="region of interest" description="Disordered" evidence="7">
    <location>
        <begin position="1"/>
        <end position="40"/>
    </location>
</feature>
<keyword evidence="4 6" id="KW-0808">Transferase</keyword>
<keyword evidence="2 6" id="KW-0690">Ribosome biogenesis</keyword>
<dbReference type="Pfam" id="PF04068">
    <property type="entry name" value="Fer4_RLI"/>
    <property type="match status" value="1"/>
</dbReference>
<feature type="compositionally biased region" description="Basic and acidic residues" evidence="7">
    <location>
        <begin position="26"/>
        <end position="36"/>
    </location>
</feature>
<dbReference type="GO" id="GO:0000455">
    <property type="term" value="P:enzyme-directed rRNA pseudouridine synthesis"/>
    <property type="evidence" value="ECO:0007669"/>
    <property type="project" value="UniProtKB-UniRule"/>
</dbReference>
<dbReference type="Pfam" id="PF04034">
    <property type="entry name" value="Ribo_biogen_C"/>
    <property type="match status" value="1"/>
</dbReference>
<dbReference type="InterPro" id="IPR007209">
    <property type="entry name" value="RNaseL-inhib-like_metal-bd_dom"/>
</dbReference>
<comment type="similarity">
    <text evidence="6">Belongs to the TDD superfamily. TSR3 family.</text>
</comment>
<evidence type="ECO:0000256" key="1">
    <source>
        <dbReference type="ARBA" id="ARBA00022490"/>
    </source>
</evidence>
<feature type="compositionally biased region" description="Acidic residues" evidence="7">
    <location>
        <begin position="332"/>
        <end position="350"/>
    </location>
</feature>
<evidence type="ECO:0000256" key="2">
    <source>
        <dbReference type="ARBA" id="ARBA00022517"/>
    </source>
</evidence>
<keyword evidence="1 6" id="KW-0963">Cytoplasm</keyword>
<keyword evidence="11" id="KW-1185">Reference proteome</keyword>
<comment type="catalytic activity">
    <reaction evidence="6">
        <text>an N(1)-methylpseudouridine in rRNA + S-adenosyl-L-methionine = N(1)-methyl-N(3)-[(3S)-3-amino-3-carboxypropyl]pseudouridine in rRNA + S-methyl-5'-thioadenosine + H(+)</text>
        <dbReference type="Rhea" id="RHEA:63296"/>
        <dbReference type="Rhea" id="RHEA-COMP:11634"/>
        <dbReference type="Rhea" id="RHEA-COMP:16310"/>
        <dbReference type="ChEBI" id="CHEBI:15378"/>
        <dbReference type="ChEBI" id="CHEBI:17509"/>
        <dbReference type="ChEBI" id="CHEBI:59789"/>
        <dbReference type="ChEBI" id="CHEBI:74890"/>
        <dbReference type="ChEBI" id="CHEBI:146234"/>
        <dbReference type="EC" id="2.5.1.157"/>
    </reaction>
</comment>
<evidence type="ECO:0000259" key="8">
    <source>
        <dbReference type="Pfam" id="PF04034"/>
    </source>
</evidence>
<feature type="compositionally biased region" description="Basic and acidic residues" evidence="7">
    <location>
        <begin position="311"/>
        <end position="321"/>
    </location>
</feature>
<dbReference type="HAMAP" id="MF_01116">
    <property type="entry name" value="TSR3"/>
    <property type="match status" value="1"/>
</dbReference>
<dbReference type="EMBL" id="ML995479">
    <property type="protein sequence ID" value="KAF2144666.1"/>
    <property type="molecule type" value="Genomic_DNA"/>
</dbReference>
<feature type="domain" description="RNase L inhibitor RLI-like possible metal-binding" evidence="9">
    <location>
        <begin position="44"/>
        <end position="76"/>
    </location>
</feature>
<dbReference type="InterPro" id="IPR007177">
    <property type="entry name" value="Tsr3_C"/>
</dbReference>
<feature type="compositionally biased region" description="Basic and acidic residues" evidence="7">
    <location>
        <begin position="363"/>
        <end position="374"/>
    </location>
</feature>
<accession>A0A6A6BKV3</accession>
<keyword evidence="5 6" id="KW-0949">S-adenosyl-L-methionine</keyword>
<feature type="domain" description="16S/18S rRNA aminocarboxypropyltransferase Tsr3 C-terminal" evidence="8">
    <location>
        <begin position="80"/>
        <end position="206"/>
    </location>
</feature>
<evidence type="ECO:0000256" key="4">
    <source>
        <dbReference type="ARBA" id="ARBA00022679"/>
    </source>
</evidence>
<feature type="compositionally biased region" description="Basic and acidic residues" evidence="7">
    <location>
        <begin position="215"/>
        <end position="229"/>
    </location>
</feature>
<evidence type="ECO:0000313" key="10">
    <source>
        <dbReference type="EMBL" id="KAF2144666.1"/>
    </source>
</evidence>
<gene>
    <name evidence="6" type="primary">TSR3</name>
    <name evidence="10" type="ORF">K452DRAFT_145272</name>
</gene>
<keyword evidence="3 6" id="KW-0698">rRNA processing</keyword>
<evidence type="ECO:0000256" key="6">
    <source>
        <dbReference type="HAMAP-Rule" id="MF_03146"/>
    </source>
</evidence>
<evidence type="ECO:0000256" key="3">
    <source>
        <dbReference type="ARBA" id="ARBA00022552"/>
    </source>
</evidence>
<feature type="binding site" evidence="6">
    <location>
        <position position="144"/>
    </location>
    <ligand>
        <name>S-adenosyl-L-methionine</name>
        <dbReference type="ChEBI" id="CHEBI:59789"/>
    </ligand>
</feature>
<name>A0A6A6BKV3_9PEZI</name>
<comment type="function">
    <text evidence="6">Aminocarboxypropyltransferase that catalyzes the aminocarboxypropyl transfer on pseudouridine at position 1191 (Psi1191) in 18S rRNA. It constitutes the last step in biosynthesis of the hypermodified N1-methyl-N3-(3-amino-3-carboxypropyl) pseudouridine (m1acp3-Psi) conserved in eukaryotic 18S rRNA.</text>
</comment>
<keyword evidence="6" id="KW-0539">Nucleus</keyword>
<dbReference type="GO" id="GO:0005634">
    <property type="term" value="C:nucleus"/>
    <property type="evidence" value="ECO:0007669"/>
    <property type="project" value="UniProtKB-SubCell"/>
</dbReference>
<dbReference type="PANTHER" id="PTHR20426">
    <property type="entry name" value="RIBOSOME BIOGENESIS PROTEIN TSR3 HOMOLOG"/>
    <property type="match status" value="1"/>
</dbReference>
<sequence length="392" mass="44186">MVRHKKDNFSSRGKKFSNPPRNRGPRNPEDGEDSGRATRPPFKAAAWDLGHCDAKRCSGKRLMRLGLMRELHVGQKFAGVVVSPKAKKVVSPADRELCEQYGAAVVEASWNRIDEVPFGRIGGKCERLLPYLVAANQTNYGRPWRLNCVEALAACYYICGHAEWAEEILSSFSYGDAFLEINGALLKRYAACADEVEIQKAEDEWLEKIEREYNKSREDKDTRGEDDAWKGGNMNRRAIDDSDEEDSEDDEDGEGKKKKKEGSEAEDDDDEEEEDRDPYGLPPSDSDDEEEMAELRRRVLASKPFANPAPDTKKEPERIARTEPPPPPQLQEDSDAESGSDIDGMDDEFDSIINATPVTDRTGIAKKERQKQMDVEYSATFSRTVVNAPKKW</sequence>
<organism evidence="10 11">
    <name type="scientific">Aplosporella prunicola CBS 121167</name>
    <dbReference type="NCBI Taxonomy" id="1176127"/>
    <lineage>
        <taxon>Eukaryota</taxon>
        <taxon>Fungi</taxon>
        <taxon>Dikarya</taxon>
        <taxon>Ascomycota</taxon>
        <taxon>Pezizomycotina</taxon>
        <taxon>Dothideomycetes</taxon>
        <taxon>Dothideomycetes incertae sedis</taxon>
        <taxon>Botryosphaeriales</taxon>
        <taxon>Aplosporellaceae</taxon>
        <taxon>Aplosporella</taxon>
    </lineage>
</organism>
<evidence type="ECO:0000256" key="7">
    <source>
        <dbReference type="SAM" id="MobiDB-lite"/>
    </source>
</evidence>
<protein>
    <recommendedName>
        <fullName evidence="6">18S rRNA aminocarboxypropyltransferase</fullName>
        <ecNumber evidence="6">2.5.1.157</ecNumber>
    </recommendedName>
</protein>
<dbReference type="AlphaFoldDB" id="A0A6A6BKV3"/>
<evidence type="ECO:0000256" key="5">
    <source>
        <dbReference type="ARBA" id="ARBA00022691"/>
    </source>
</evidence>
<dbReference type="GO" id="GO:0106388">
    <property type="term" value="F:rRNA small subunit aminocarboxypropyltransferase activity"/>
    <property type="evidence" value="ECO:0007669"/>
    <property type="project" value="UniProtKB-EC"/>
</dbReference>
<dbReference type="InterPro" id="IPR022968">
    <property type="entry name" value="Tsr3-like"/>
</dbReference>
<comment type="subcellular location">
    <subcellularLocation>
        <location evidence="6">Cytoplasm</location>
    </subcellularLocation>
    <subcellularLocation>
        <location evidence="6">Nucleus</location>
    </subcellularLocation>
</comment>
<dbReference type="GO" id="GO:0005737">
    <property type="term" value="C:cytoplasm"/>
    <property type="evidence" value="ECO:0007669"/>
    <property type="project" value="UniProtKB-SubCell"/>
</dbReference>
<feature type="compositionally biased region" description="Acidic residues" evidence="7">
    <location>
        <begin position="241"/>
        <end position="253"/>
    </location>
</feature>